<dbReference type="InterPro" id="IPR006016">
    <property type="entry name" value="UspA"/>
</dbReference>
<keyword evidence="2" id="KW-0547">Nucleotide-binding</keyword>
<comment type="similarity">
    <text evidence="1">Belongs to the universal stress protein A family.</text>
</comment>
<dbReference type="PRINTS" id="PR01438">
    <property type="entry name" value="UNVRSLSTRESS"/>
</dbReference>
<dbReference type="AlphaFoldDB" id="A0A975FKZ5"/>
<dbReference type="InterPro" id="IPR006015">
    <property type="entry name" value="Universal_stress_UspA"/>
</dbReference>
<sequence length="286" mass="30282">MSARIVIGVNGSPADRRTARWAAIRAAETGESLEFVHVVDEAIRATGNADFLLAAQSAARTFIDEAVAIARSIAPEATIETEIEQGDPFRIIGEHAEDASLLVVGSDWTGGERPTTRGTKSLRFAATSHDVPVAIVPDIEVGERPGVVVGVDGSEIAQRALEFAAGEAERRGGPLIVIHAWTIPLLADYNYGFEYAYTADYAKDLDEGARAELDAALEGFAERHPGLDVRKVVVQDDPVVALTEAAGQRALLVVGTHGRGAIARLFLGSVSHGVLTNMVAPTVLVQ</sequence>
<dbReference type="KEGG" id="aarc:G127AT_11985"/>
<name>A0A975FKZ5_9MICO</name>
<dbReference type="PANTHER" id="PTHR46268:SF27">
    <property type="entry name" value="UNIVERSAL STRESS PROTEIN RV2623"/>
    <property type="match status" value="1"/>
</dbReference>
<keyword evidence="3" id="KW-0067">ATP-binding</keyword>
<organism evidence="5 6">
    <name type="scientific">Agromyces archimandritae</name>
    <dbReference type="NCBI Taxonomy" id="2781962"/>
    <lineage>
        <taxon>Bacteria</taxon>
        <taxon>Bacillati</taxon>
        <taxon>Actinomycetota</taxon>
        <taxon>Actinomycetes</taxon>
        <taxon>Micrococcales</taxon>
        <taxon>Microbacteriaceae</taxon>
        <taxon>Agromyces</taxon>
    </lineage>
</organism>
<evidence type="ECO:0000256" key="1">
    <source>
        <dbReference type="ARBA" id="ARBA00008791"/>
    </source>
</evidence>
<protein>
    <submittedName>
        <fullName evidence="5">Universal stress protein</fullName>
    </submittedName>
</protein>
<feature type="domain" description="UspA" evidence="4">
    <location>
        <begin position="1"/>
        <end position="107"/>
    </location>
</feature>
<evidence type="ECO:0000256" key="2">
    <source>
        <dbReference type="ARBA" id="ARBA00022741"/>
    </source>
</evidence>
<dbReference type="Proteomes" id="UP000671914">
    <property type="component" value="Chromosome"/>
</dbReference>
<evidence type="ECO:0000313" key="6">
    <source>
        <dbReference type="Proteomes" id="UP000671914"/>
    </source>
</evidence>
<feature type="domain" description="UspA" evidence="4">
    <location>
        <begin position="147"/>
        <end position="285"/>
    </location>
</feature>
<dbReference type="RefSeq" id="WP_210897183.1">
    <property type="nucleotide sequence ID" value="NZ_CP071696.1"/>
</dbReference>
<dbReference type="EMBL" id="CP071696">
    <property type="protein sequence ID" value="QTX04014.1"/>
    <property type="molecule type" value="Genomic_DNA"/>
</dbReference>
<dbReference type="Gene3D" id="3.40.50.620">
    <property type="entry name" value="HUPs"/>
    <property type="match status" value="2"/>
</dbReference>
<gene>
    <name evidence="5" type="ORF">G127AT_11985</name>
</gene>
<dbReference type="SUPFAM" id="SSF52402">
    <property type="entry name" value="Adenine nucleotide alpha hydrolases-like"/>
    <property type="match status" value="2"/>
</dbReference>
<proteinExistence type="inferred from homology"/>
<dbReference type="GO" id="GO:0005524">
    <property type="term" value="F:ATP binding"/>
    <property type="evidence" value="ECO:0007669"/>
    <property type="project" value="UniProtKB-KW"/>
</dbReference>
<reference evidence="5" key="1">
    <citation type="submission" date="2021-03" db="EMBL/GenBank/DDBJ databases">
        <title>Agromyces archimandritus sp. nov., isolated from the cockroach Archimandrita tessellata.</title>
        <authorList>
            <person name="Guzman J."/>
            <person name="Ortuzar M."/>
            <person name="Poehlein A."/>
            <person name="Daniel R."/>
            <person name="Trujillo M."/>
            <person name="Vilcinskas A."/>
        </authorList>
    </citation>
    <scope>NUCLEOTIDE SEQUENCE</scope>
    <source>
        <strain evidence="5">G127AT</strain>
    </source>
</reference>
<evidence type="ECO:0000313" key="5">
    <source>
        <dbReference type="EMBL" id="QTX04014.1"/>
    </source>
</evidence>
<evidence type="ECO:0000256" key="3">
    <source>
        <dbReference type="ARBA" id="ARBA00022840"/>
    </source>
</evidence>
<dbReference type="Pfam" id="PF00582">
    <property type="entry name" value="Usp"/>
    <property type="match status" value="2"/>
</dbReference>
<keyword evidence="6" id="KW-1185">Reference proteome</keyword>
<evidence type="ECO:0000259" key="4">
    <source>
        <dbReference type="Pfam" id="PF00582"/>
    </source>
</evidence>
<dbReference type="InterPro" id="IPR014729">
    <property type="entry name" value="Rossmann-like_a/b/a_fold"/>
</dbReference>
<dbReference type="PANTHER" id="PTHR46268">
    <property type="entry name" value="STRESS RESPONSE PROTEIN NHAX"/>
    <property type="match status" value="1"/>
</dbReference>
<accession>A0A975FKZ5</accession>